<dbReference type="CDD" id="cd01949">
    <property type="entry name" value="GGDEF"/>
    <property type="match status" value="1"/>
</dbReference>
<reference evidence="6 7" key="1">
    <citation type="submission" date="2016-10" db="EMBL/GenBank/DDBJ databases">
        <authorList>
            <person name="de Groot N.N."/>
        </authorList>
    </citation>
    <scope>NUCLEOTIDE SEQUENCE [LARGE SCALE GENOMIC DNA]</scope>
    <source>
        <strain evidence="6 7">DSM 5885</strain>
    </source>
</reference>
<organism evidence="6 7">
    <name type="scientific">Propionivibrio dicarboxylicus</name>
    <dbReference type="NCBI Taxonomy" id="83767"/>
    <lineage>
        <taxon>Bacteria</taxon>
        <taxon>Pseudomonadati</taxon>
        <taxon>Pseudomonadota</taxon>
        <taxon>Betaproteobacteria</taxon>
        <taxon>Rhodocyclales</taxon>
        <taxon>Rhodocyclaceae</taxon>
        <taxon>Propionivibrio</taxon>
    </lineage>
</organism>
<dbReference type="Proteomes" id="UP000198607">
    <property type="component" value="Unassembled WGS sequence"/>
</dbReference>
<feature type="modified residue" description="4-aspartylphosphate" evidence="3">
    <location>
        <position position="175"/>
    </location>
</feature>
<sequence length="421" mass="45841">MRALIVDPSRMIRNVFAALFAKNNVRAIGVTTASKALDELARAPVDFLCFAMQLPDMTGLEFYAHAKANDLIGQHPSVLLTGSQEGIGAQALALGVTECFSKNEPAVFEDFVTHWATTATSKLRGRVLVVEDSAMQAAHFERLLDGFGLSTAHAASGEAALALIGQDRCDLALIDYVLEGSMTGLAVIRQIRALPGRAGKIPLLAISSFDDTARRIEMLRSGANDFVAKPVVAEELQVRVGNLIQWRQALDFLEEQQQTLYDMAMRDRLTSLYNRYYINEHTQSLIKAAHASGRPLCLAVLDIDHFKRINDAHGHAMGDMVLVAVASALTESLDENAVAARIGGEEFMLVLKDCDTFAATRQGEKLLEMLEELSPSGLRVTASLGIAQCRPGDSYDSLLNRADLAMYEAKRNGRNCVISAD</sequence>
<dbReference type="InterPro" id="IPR043128">
    <property type="entry name" value="Rev_trsase/Diguanyl_cyclase"/>
</dbReference>
<dbReference type="RefSeq" id="WP_091938935.1">
    <property type="nucleotide sequence ID" value="NZ_FNCY01000016.1"/>
</dbReference>
<evidence type="ECO:0000256" key="2">
    <source>
        <dbReference type="ARBA" id="ARBA00034247"/>
    </source>
</evidence>
<feature type="domain" description="Response regulatory" evidence="4">
    <location>
        <begin position="2"/>
        <end position="117"/>
    </location>
</feature>
<feature type="domain" description="Response regulatory" evidence="4">
    <location>
        <begin position="126"/>
        <end position="244"/>
    </location>
</feature>
<dbReference type="InterPro" id="IPR000160">
    <property type="entry name" value="GGDEF_dom"/>
</dbReference>
<dbReference type="EC" id="2.7.7.65" evidence="1"/>
<evidence type="ECO:0000313" key="7">
    <source>
        <dbReference type="Proteomes" id="UP000198607"/>
    </source>
</evidence>
<dbReference type="CDD" id="cd00156">
    <property type="entry name" value="REC"/>
    <property type="match status" value="1"/>
</dbReference>
<dbReference type="SMART" id="SM00448">
    <property type="entry name" value="REC"/>
    <property type="match status" value="2"/>
</dbReference>
<dbReference type="FunFam" id="3.30.70.270:FF:000001">
    <property type="entry name" value="Diguanylate cyclase domain protein"/>
    <property type="match status" value="1"/>
</dbReference>
<evidence type="ECO:0000313" key="6">
    <source>
        <dbReference type="EMBL" id="SDI29461.1"/>
    </source>
</evidence>
<dbReference type="Gene3D" id="3.30.70.270">
    <property type="match status" value="1"/>
</dbReference>
<name>A0A1G8JEI8_9RHOO</name>
<dbReference type="Gene3D" id="3.40.50.2300">
    <property type="match status" value="2"/>
</dbReference>
<dbReference type="PANTHER" id="PTHR45138:SF9">
    <property type="entry name" value="DIGUANYLATE CYCLASE DGCM-RELATED"/>
    <property type="match status" value="1"/>
</dbReference>
<feature type="domain" description="GGDEF" evidence="5">
    <location>
        <begin position="294"/>
        <end position="421"/>
    </location>
</feature>
<dbReference type="AlphaFoldDB" id="A0A1G8JEI8"/>
<evidence type="ECO:0000256" key="1">
    <source>
        <dbReference type="ARBA" id="ARBA00012528"/>
    </source>
</evidence>
<dbReference type="InterPro" id="IPR050469">
    <property type="entry name" value="Diguanylate_Cyclase"/>
</dbReference>
<dbReference type="EMBL" id="FNCY01000016">
    <property type="protein sequence ID" value="SDI29461.1"/>
    <property type="molecule type" value="Genomic_DNA"/>
</dbReference>
<dbReference type="Pfam" id="PF00072">
    <property type="entry name" value="Response_reg"/>
    <property type="match status" value="2"/>
</dbReference>
<keyword evidence="3" id="KW-0597">Phosphoprotein</keyword>
<evidence type="ECO:0000259" key="5">
    <source>
        <dbReference type="PROSITE" id="PS50887"/>
    </source>
</evidence>
<dbReference type="NCBIfam" id="TIGR00254">
    <property type="entry name" value="GGDEF"/>
    <property type="match status" value="1"/>
</dbReference>
<comment type="caution">
    <text evidence="3">Lacks conserved residue(s) required for the propagation of feature annotation.</text>
</comment>
<dbReference type="PROSITE" id="PS50110">
    <property type="entry name" value="RESPONSE_REGULATORY"/>
    <property type="match status" value="2"/>
</dbReference>
<gene>
    <name evidence="6" type="ORF">SAMN05660652_03185</name>
</gene>
<accession>A0A1G8JEI8</accession>
<dbReference type="SUPFAM" id="SSF52172">
    <property type="entry name" value="CheY-like"/>
    <property type="match status" value="2"/>
</dbReference>
<dbReference type="InterPro" id="IPR029787">
    <property type="entry name" value="Nucleotide_cyclase"/>
</dbReference>
<dbReference type="Pfam" id="PF00990">
    <property type="entry name" value="GGDEF"/>
    <property type="match status" value="1"/>
</dbReference>
<dbReference type="InterPro" id="IPR001789">
    <property type="entry name" value="Sig_transdc_resp-reg_receiver"/>
</dbReference>
<evidence type="ECO:0000256" key="3">
    <source>
        <dbReference type="PROSITE-ProRule" id="PRU00169"/>
    </source>
</evidence>
<dbReference type="OrthoDB" id="9813903at2"/>
<dbReference type="SUPFAM" id="SSF55073">
    <property type="entry name" value="Nucleotide cyclase"/>
    <property type="match status" value="1"/>
</dbReference>
<dbReference type="PROSITE" id="PS50887">
    <property type="entry name" value="GGDEF"/>
    <property type="match status" value="1"/>
</dbReference>
<dbReference type="InterPro" id="IPR011006">
    <property type="entry name" value="CheY-like_superfamily"/>
</dbReference>
<dbReference type="STRING" id="83767.SAMN05660652_03185"/>
<keyword evidence="7" id="KW-1185">Reference proteome</keyword>
<proteinExistence type="predicted"/>
<dbReference type="GO" id="GO:0052621">
    <property type="term" value="F:diguanylate cyclase activity"/>
    <property type="evidence" value="ECO:0007669"/>
    <property type="project" value="UniProtKB-EC"/>
</dbReference>
<dbReference type="SMART" id="SM00267">
    <property type="entry name" value="GGDEF"/>
    <property type="match status" value="1"/>
</dbReference>
<dbReference type="GO" id="GO:0000160">
    <property type="term" value="P:phosphorelay signal transduction system"/>
    <property type="evidence" value="ECO:0007669"/>
    <property type="project" value="InterPro"/>
</dbReference>
<evidence type="ECO:0000259" key="4">
    <source>
        <dbReference type="PROSITE" id="PS50110"/>
    </source>
</evidence>
<protein>
    <recommendedName>
        <fullName evidence="1">diguanylate cyclase</fullName>
        <ecNumber evidence="1">2.7.7.65</ecNumber>
    </recommendedName>
</protein>
<dbReference type="PANTHER" id="PTHR45138">
    <property type="entry name" value="REGULATORY COMPONENTS OF SENSORY TRANSDUCTION SYSTEM"/>
    <property type="match status" value="1"/>
</dbReference>
<comment type="catalytic activity">
    <reaction evidence="2">
        <text>2 GTP = 3',3'-c-di-GMP + 2 diphosphate</text>
        <dbReference type="Rhea" id="RHEA:24898"/>
        <dbReference type="ChEBI" id="CHEBI:33019"/>
        <dbReference type="ChEBI" id="CHEBI:37565"/>
        <dbReference type="ChEBI" id="CHEBI:58805"/>
        <dbReference type="EC" id="2.7.7.65"/>
    </reaction>
</comment>